<evidence type="ECO:0000256" key="1">
    <source>
        <dbReference type="SAM" id="MobiDB-lite"/>
    </source>
</evidence>
<feature type="compositionally biased region" description="Polar residues" evidence="1">
    <location>
        <begin position="219"/>
        <end position="231"/>
    </location>
</feature>
<dbReference type="Proteomes" id="UP000019484">
    <property type="component" value="Unassembled WGS sequence"/>
</dbReference>
<dbReference type="EMBL" id="AMWN01000003">
    <property type="protein sequence ID" value="EXJ90445.1"/>
    <property type="molecule type" value="Genomic_DNA"/>
</dbReference>
<keyword evidence="3" id="KW-1185">Reference proteome</keyword>
<dbReference type="eggNOG" id="ENOG502SGAA">
    <property type="taxonomic scope" value="Eukaryota"/>
</dbReference>
<sequence length="496" mass="54927">MQDTAGTLQVELKPCLAELLRTCIHPPTLLLRVEHVFGKAPAGSHGNAAVGLVANLPHDGGHPHEHLEDRDRESHRPWSLRLALSDSILQIQAVLAKRLHSKELLGLQRGDLVEIGDFQLRRATRRSGHGEVVYLGIQQCAWVGRDHISAPQLEFEGGFVRDEDEDGDDEMARKRQKTDRKGRSLSKRSPSDLSTLGKRGFSAENDDQCVSKRLLSGDRTASSHSNYNQTVHSDDSEDDYFETIVVSQKQADERREMLRQINQPDPAQDPNGAEVEAVSAADTDGLSTAASPLSEASRNNNLNTHPTDRLNDLDPIGSQSRPDQNDNEPSAIKHSRPPSSLIPAGAPLHTLASLLDPTSSLPPRNYACTIFGMITWVSTSLIHRLNTPYPPKRHVKVHDPSILHRQAGITLAVFIDAQNFAPKVGTVALLRGVVMQRYQDDVILNKYGSFGNKSNEDHDDVDNQDWFVNDEKTLLDAGFDVEGMKQSWLTRIKKKG</sequence>
<organism evidence="2 3">
    <name type="scientific">Capronia coronata CBS 617.96</name>
    <dbReference type="NCBI Taxonomy" id="1182541"/>
    <lineage>
        <taxon>Eukaryota</taxon>
        <taxon>Fungi</taxon>
        <taxon>Dikarya</taxon>
        <taxon>Ascomycota</taxon>
        <taxon>Pezizomycotina</taxon>
        <taxon>Eurotiomycetes</taxon>
        <taxon>Chaetothyriomycetidae</taxon>
        <taxon>Chaetothyriales</taxon>
        <taxon>Herpotrichiellaceae</taxon>
        <taxon>Capronia</taxon>
    </lineage>
</organism>
<feature type="region of interest" description="Disordered" evidence="1">
    <location>
        <begin position="287"/>
        <end position="343"/>
    </location>
</feature>
<evidence type="ECO:0000313" key="2">
    <source>
        <dbReference type="EMBL" id="EXJ90445.1"/>
    </source>
</evidence>
<comment type="caution">
    <text evidence="2">The sequence shown here is derived from an EMBL/GenBank/DDBJ whole genome shotgun (WGS) entry which is preliminary data.</text>
</comment>
<name>W9YLA6_9EURO</name>
<dbReference type="OrthoDB" id="1918685at2759"/>
<proteinExistence type="predicted"/>
<feature type="compositionally biased region" description="Polar residues" evidence="1">
    <location>
        <begin position="287"/>
        <end position="305"/>
    </location>
</feature>
<dbReference type="RefSeq" id="XP_007722639.1">
    <property type="nucleotide sequence ID" value="XM_007724449.1"/>
</dbReference>
<accession>W9YLA6</accession>
<gene>
    <name evidence="2" type="ORF">A1O1_03547</name>
</gene>
<protein>
    <submittedName>
        <fullName evidence="2">Uncharacterized protein</fullName>
    </submittedName>
</protein>
<feature type="region of interest" description="Disordered" evidence="1">
    <location>
        <begin position="159"/>
        <end position="202"/>
    </location>
</feature>
<feature type="region of interest" description="Disordered" evidence="1">
    <location>
        <begin position="217"/>
        <end position="239"/>
    </location>
</feature>
<reference evidence="2 3" key="1">
    <citation type="submission" date="2013-03" db="EMBL/GenBank/DDBJ databases">
        <title>The Genome Sequence of Capronia coronata CBS 617.96.</title>
        <authorList>
            <consortium name="The Broad Institute Genomics Platform"/>
            <person name="Cuomo C."/>
            <person name="de Hoog S."/>
            <person name="Gorbushina A."/>
            <person name="Walker B."/>
            <person name="Young S.K."/>
            <person name="Zeng Q."/>
            <person name="Gargeya S."/>
            <person name="Fitzgerald M."/>
            <person name="Haas B."/>
            <person name="Abouelleil A."/>
            <person name="Allen A.W."/>
            <person name="Alvarado L."/>
            <person name="Arachchi H.M."/>
            <person name="Berlin A.M."/>
            <person name="Chapman S.B."/>
            <person name="Gainer-Dewar J."/>
            <person name="Goldberg J."/>
            <person name="Griggs A."/>
            <person name="Gujja S."/>
            <person name="Hansen M."/>
            <person name="Howarth C."/>
            <person name="Imamovic A."/>
            <person name="Ireland A."/>
            <person name="Larimer J."/>
            <person name="McCowan C."/>
            <person name="Murphy C."/>
            <person name="Pearson M."/>
            <person name="Poon T.W."/>
            <person name="Priest M."/>
            <person name="Roberts A."/>
            <person name="Saif S."/>
            <person name="Shea T."/>
            <person name="Sisk P."/>
            <person name="Sykes S."/>
            <person name="Wortman J."/>
            <person name="Nusbaum C."/>
            <person name="Birren B."/>
        </authorList>
    </citation>
    <scope>NUCLEOTIDE SEQUENCE [LARGE SCALE GENOMIC DNA]</scope>
    <source>
        <strain evidence="2 3">CBS 617.96</strain>
    </source>
</reference>
<evidence type="ECO:0000313" key="3">
    <source>
        <dbReference type="Proteomes" id="UP000019484"/>
    </source>
</evidence>
<dbReference type="AlphaFoldDB" id="W9YLA6"/>
<dbReference type="GeneID" id="19158438"/>
<dbReference type="HOGENOM" id="CLU_571273_0_0_1"/>
<feature type="compositionally biased region" description="Basic residues" evidence="1">
    <location>
        <begin position="174"/>
        <end position="186"/>
    </location>
</feature>